<organism evidence="1">
    <name type="scientific">gut metagenome</name>
    <dbReference type="NCBI Taxonomy" id="749906"/>
    <lineage>
        <taxon>unclassified sequences</taxon>
        <taxon>metagenomes</taxon>
        <taxon>organismal metagenomes</taxon>
    </lineage>
</organism>
<gene>
    <name evidence="1" type="ORF">EVA_19730</name>
</gene>
<evidence type="ECO:0000313" key="1">
    <source>
        <dbReference type="EMBL" id="EJW92164.1"/>
    </source>
</evidence>
<accession>J9FXU1</accession>
<name>J9FXU1_9ZZZZ</name>
<reference evidence="1" key="1">
    <citation type="journal article" date="2012" name="PLoS ONE">
        <title>Gene sets for utilization of primary and secondary nutrition supplies in the distal gut of endangered iberian lynx.</title>
        <authorList>
            <person name="Alcaide M."/>
            <person name="Messina E."/>
            <person name="Richter M."/>
            <person name="Bargiela R."/>
            <person name="Peplies J."/>
            <person name="Huws S.A."/>
            <person name="Newbold C.J."/>
            <person name="Golyshin P.N."/>
            <person name="Simon M.A."/>
            <person name="Lopez G."/>
            <person name="Yakimov M.M."/>
            <person name="Ferrer M."/>
        </authorList>
    </citation>
    <scope>NUCLEOTIDE SEQUENCE</scope>
</reference>
<proteinExistence type="predicted"/>
<feature type="non-terminal residue" evidence="1">
    <location>
        <position position="48"/>
    </location>
</feature>
<dbReference type="EMBL" id="AMCI01007725">
    <property type="protein sequence ID" value="EJW92164.1"/>
    <property type="molecule type" value="Genomic_DNA"/>
</dbReference>
<sequence length="48" mass="5515">MWAAGCIHRNFTLAVWADFGGWGRRLFLSLARSQGMETIHSFDNQEDD</sequence>
<dbReference type="AlphaFoldDB" id="J9FXU1"/>
<comment type="caution">
    <text evidence="1">The sequence shown here is derived from an EMBL/GenBank/DDBJ whole genome shotgun (WGS) entry which is preliminary data.</text>
</comment>
<protein>
    <submittedName>
        <fullName evidence="1">Uncharacterized protein</fullName>
    </submittedName>
</protein>